<dbReference type="OrthoDB" id="329419at2"/>
<dbReference type="Pfam" id="PF10116">
    <property type="entry name" value="Host_attach"/>
    <property type="match status" value="1"/>
</dbReference>
<keyword evidence="2" id="KW-1185">Reference proteome</keyword>
<dbReference type="EMBL" id="ACJN02000002">
    <property type="protein sequence ID" value="EFI35169.1"/>
    <property type="molecule type" value="Genomic_DNA"/>
</dbReference>
<dbReference type="RefSeq" id="WP_008870483.1">
    <property type="nucleotide sequence ID" value="NZ_ACJN02000002.1"/>
</dbReference>
<proteinExistence type="predicted"/>
<evidence type="ECO:0000313" key="2">
    <source>
        <dbReference type="Proteomes" id="UP000005496"/>
    </source>
</evidence>
<gene>
    <name evidence="1" type="ORF">Dthio_PD2567</name>
</gene>
<dbReference type="InterPro" id="IPR019291">
    <property type="entry name" value="Host_attachment_protein"/>
</dbReference>
<evidence type="ECO:0000313" key="1">
    <source>
        <dbReference type="EMBL" id="EFI35169.1"/>
    </source>
</evidence>
<reference evidence="1" key="1">
    <citation type="submission" date="2010-05" db="EMBL/GenBank/DDBJ databases">
        <title>The draft genome of Desulfonatronospira thiodismutans ASO3-1.</title>
        <authorList>
            <consortium name="US DOE Joint Genome Institute (JGI-PGF)"/>
            <person name="Lucas S."/>
            <person name="Copeland A."/>
            <person name="Lapidus A."/>
            <person name="Cheng J.-F."/>
            <person name="Bruce D."/>
            <person name="Goodwin L."/>
            <person name="Pitluck S."/>
            <person name="Chertkov O."/>
            <person name="Brettin T."/>
            <person name="Detter J.C."/>
            <person name="Han C."/>
            <person name="Land M.L."/>
            <person name="Hauser L."/>
            <person name="Kyrpides N."/>
            <person name="Mikhailova N."/>
            <person name="Muyzer G."/>
            <person name="Woyke T."/>
        </authorList>
    </citation>
    <scope>NUCLEOTIDE SEQUENCE [LARGE SCALE GENOMIC DNA]</scope>
    <source>
        <strain evidence="1">ASO3-1</strain>
    </source>
</reference>
<organism evidence="1 2">
    <name type="scientific">Desulfonatronospira thiodismutans ASO3-1</name>
    <dbReference type="NCBI Taxonomy" id="555779"/>
    <lineage>
        <taxon>Bacteria</taxon>
        <taxon>Pseudomonadati</taxon>
        <taxon>Thermodesulfobacteriota</taxon>
        <taxon>Desulfovibrionia</taxon>
        <taxon>Desulfovibrionales</taxon>
        <taxon>Desulfonatronovibrionaceae</taxon>
        <taxon>Desulfonatronospira</taxon>
    </lineage>
</organism>
<dbReference type="AlphaFoldDB" id="D6SQZ3"/>
<dbReference type="eggNOG" id="COG5622">
    <property type="taxonomic scope" value="Bacteria"/>
</dbReference>
<name>D6SQZ3_9BACT</name>
<sequence length="147" mass="17092">MDYKAWVVVADSSQARIFGANSRGGGLTELEKFEHPESRMKDQDLKTDKAGRMYSMQGEFRTTAEQTPARKMEAERFAQKLADHLEKSQHNNKFERLILVAAPSFLGMLRNSLKDTTRRTLSNELDKDLCRVEKPEEIRKRLPEYLW</sequence>
<dbReference type="Proteomes" id="UP000005496">
    <property type="component" value="Unassembled WGS sequence"/>
</dbReference>
<accession>D6SQZ3</accession>
<protein>
    <submittedName>
        <fullName evidence="1">Host attachment protein</fullName>
    </submittedName>
</protein>
<comment type="caution">
    <text evidence="1">The sequence shown here is derived from an EMBL/GenBank/DDBJ whole genome shotgun (WGS) entry which is preliminary data.</text>
</comment>